<dbReference type="Pfam" id="PF21018">
    <property type="entry name" value="BipA_C"/>
    <property type="match status" value="1"/>
</dbReference>
<protein>
    <recommendedName>
        <fullName evidence="3">50S ribosomal subunit assembly factor BipA</fullName>
    </recommendedName>
</protein>
<dbReference type="SUPFAM" id="SSF54980">
    <property type="entry name" value="EF-G C-terminal domain-like"/>
    <property type="match status" value="2"/>
</dbReference>
<accession>A0A2M7QHE5</accession>
<dbReference type="Gene3D" id="3.40.50.300">
    <property type="entry name" value="P-loop containing nucleotide triphosphate hydrolases"/>
    <property type="match status" value="1"/>
</dbReference>
<dbReference type="InterPro" id="IPR005225">
    <property type="entry name" value="Small_GTP-bd"/>
</dbReference>
<dbReference type="Pfam" id="PF14492">
    <property type="entry name" value="EFG_III"/>
    <property type="match status" value="1"/>
</dbReference>
<dbReference type="PRINTS" id="PR00315">
    <property type="entry name" value="ELONGATNFCT"/>
</dbReference>
<dbReference type="CDD" id="cd01891">
    <property type="entry name" value="TypA_BipA"/>
    <property type="match status" value="1"/>
</dbReference>
<gene>
    <name evidence="5" type="primary">typA</name>
    <name evidence="5" type="ORF">COY87_04565</name>
</gene>
<dbReference type="NCBIfam" id="TIGR01394">
    <property type="entry name" value="TypA_BipA"/>
    <property type="match status" value="1"/>
</dbReference>
<name>A0A2M7QHE5_9BACT</name>
<dbReference type="GO" id="GO:0003924">
    <property type="term" value="F:GTPase activity"/>
    <property type="evidence" value="ECO:0007669"/>
    <property type="project" value="InterPro"/>
</dbReference>
<dbReference type="InterPro" id="IPR048876">
    <property type="entry name" value="BipA_C"/>
</dbReference>
<dbReference type="Pfam" id="PF03144">
    <property type="entry name" value="GTP_EFTU_D2"/>
    <property type="match status" value="1"/>
</dbReference>
<dbReference type="PANTHER" id="PTHR42908:SF8">
    <property type="entry name" value="TR-TYPE G DOMAIN-CONTAINING PROTEIN"/>
    <property type="match status" value="1"/>
</dbReference>
<dbReference type="InterPro" id="IPR006298">
    <property type="entry name" value="BipA"/>
</dbReference>
<dbReference type="FunFam" id="3.30.70.240:FF:000002">
    <property type="entry name" value="GTP-binding protein TypA"/>
    <property type="match status" value="1"/>
</dbReference>
<dbReference type="InterPro" id="IPR000795">
    <property type="entry name" value="T_Tr_GTP-bd_dom"/>
</dbReference>
<dbReference type="InterPro" id="IPR031157">
    <property type="entry name" value="G_TR_CS"/>
</dbReference>
<dbReference type="NCBIfam" id="TIGR00231">
    <property type="entry name" value="small_GTP"/>
    <property type="match status" value="1"/>
</dbReference>
<dbReference type="Pfam" id="PF00009">
    <property type="entry name" value="GTP_EFTU"/>
    <property type="match status" value="1"/>
</dbReference>
<dbReference type="InterPro" id="IPR047042">
    <property type="entry name" value="BipA_II"/>
</dbReference>
<dbReference type="Gene3D" id="3.30.70.870">
    <property type="entry name" value="Elongation Factor G (Translational Gtpase), domain 3"/>
    <property type="match status" value="1"/>
</dbReference>
<keyword evidence="1" id="KW-0547">Nucleotide-binding</keyword>
<comment type="caution">
    <text evidence="5">The sequence shown here is derived from an EMBL/GenBank/DDBJ whole genome shotgun (WGS) entry which is preliminary data.</text>
</comment>
<dbReference type="InterPro" id="IPR009000">
    <property type="entry name" value="Transl_B-barrel_sf"/>
</dbReference>
<dbReference type="PROSITE" id="PS51722">
    <property type="entry name" value="G_TR_2"/>
    <property type="match status" value="1"/>
</dbReference>
<proteinExistence type="predicted"/>
<dbReference type="GO" id="GO:0005525">
    <property type="term" value="F:GTP binding"/>
    <property type="evidence" value="ECO:0007669"/>
    <property type="project" value="UniProtKB-KW"/>
</dbReference>
<dbReference type="InterPro" id="IPR027417">
    <property type="entry name" value="P-loop_NTPase"/>
</dbReference>
<evidence type="ECO:0000313" key="5">
    <source>
        <dbReference type="EMBL" id="PIY71744.1"/>
    </source>
</evidence>
<feature type="domain" description="Tr-type G" evidence="4">
    <location>
        <begin position="1"/>
        <end position="297"/>
    </location>
</feature>
<evidence type="ECO:0000256" key="1">
    <source>
        <dbReference type="ARBA" id="ARBA00022741"/>
    </source>
</evidence>
<dbReference type="Proteomes" id="UP000229401">
    <property type="component" value="Unassembled WGS sequence"/>
</dbReference>
<dbReference type="EMBL" id="PFLI01000155">
    <property type="protein sequence ID" value="PIY71744.1"/>
    <property type="molecule type" value="Genomic_DNA"/>
</dbReference>
<dbReference type="GO" id="GO:1990904">
    <property type="term" value="C:ribonucleoprotein complex"/>
    <property type="evidence" value="ECO:0007669"/>
    <property type="project" value="TreeGrafter"/>
</dbReference>
<dbReference type="InterPro" id="IPR041095">
    <property type="entry name" value="EFG_II"/>
</dbReference>
<dbReference type="SUPFAM" id="SSF52540">
    <property type="entry name" value="P-loop containing nucleoside triphosphate hydrolases"/>
    <property type="match status" value="1"/>
</dbReference>
<keyword evidence="2" id="KW-0342">GTP-binding</keyword>
<dbReference type="InterPro" id="IPR047041">
    <property type="entry name" value="BipA_GTP-bd_dom"/>
</dbReference>
<dbReference type="GO" id="GO:0005829">
    <property type="term" value="C:cytosol"/>
    <property type="evidence" value="ECO:0007669"/>
    <property type="project" value="TreeGrafter"/>
</dbReference>
<dbReference type="InterPro" id="IPR042116">
    <property type="entry name" value="TypA/BipA_C"/>
</dbReference>
<dbReference type="CDD" id="cd03710">
    <property type="entry name" value="BipA_TypA_C"/>
    <property type="match status" value="1"/>
</dbReference>
<dbReference type="InterPro" id="IPR047043">
    <property type="entry name" value="BipA_III"/>
</dbReference>
<dbReference type="SUPFAM" id="SSF50447">
    <property type="entry name" value="Translation proteins"/>
    <property type="match status" value="1"/>
</dbReference>
<evidence type="ECO:0000313" key="6">
    <source>
        <dbReference type="Proteomes" id="UP000229401"/>
    </source>
</evidence>
<evidence type="ECO:0000256" key="3">
    <source>
        <dbReference type="ARBA" id="ARBA00035722"/>
    </source>
</evidence>
<organism evidence="5 6">
    <name type="scientific">Candidatus Roizmanbacteria bacterium CG_4_10_14_0_8_um_filter_33_9</name>
    <dbReference type="NCBI Taxonomy" id="1974826"/>
    <lineage>
        <taxon>Bacteria</taxon>
        <taxon>Candidatus Roizmaniibacteriota</taxon>
    </lineage>
</organism>
<dbReference type="Gene3D" id="2.40.30.10">
    <property type="entry name" value="Translation factors"/>
    <property type="match status" value="1"/>
</dbReference>
<dbReference type="Gene3D" id="2.40.50.250">
    <property type="entry name" value="bipa protein"/>
    <property type="match status" value="1"/>
</dbReference>
<dbReference type="PROSITE" id="PS00301">
    <property type="entry name" value="G_TR_1"/>
    <property type="match status" value="1"/>
</dbReference>
<dbReference type="InterPro" id="IPR000640">
    <property type="entry name" value="EFG_V-like"/>
</dbReference>
<dbReference type="CDD" id="cd03691">
    <property type="entry name" value="BipA_TypA_II"/>
    <property type="match status" value="1"/>
</dbReference>
<dbReference type="FunFam" id="3.30.70.870:FF:000003">
    <property type="entry name" value="GTP-binding protein TypA"/>
    <property type="match status" value="1"/>
</dbReference>
<dbReference type="AlphaFoldDB" id="A0A2M7QHE5"/>
<reference evidence="6" key="1">
    <citation type="submission" date="2017-09" db="EMBL/GenBank/DDBJ databases">
        <title>Depth-based differentiation of microbial function through sediment-hosted aquifers and enrichment of novel symbionts in the deep terrestrial subsurface.</title>
        <authorList>
            <person name="Probst A.J."/>
            <person name="Ladd B."/>
            <person name="Jarett J.K."/>
            <person name="Geller-Mcgrath D.E."/>
            <person name="Sieber C.M.K."/>
            <person name="Emerson J.B."/>
            <person name="Anantharaman K."/>
            <person name="Thomas B.C."/>
            <person name="Malmstrom R."/>
            <person name="Stieglmeier M."/>
            <person name="Klingl A."/>
            <person name="Woyke T."/>
            <person name="Ryan C.M."/>
            <person name="Banfield J.F."/>
        </authorList>
    </citation>
    <scope>NUCLEOTIDE SEQUENCE [LARGE SCALE GENOMIC DNA]</scope>
</reference>
<dbReference type="CDD" id="cd16263">
    <property type="entry name" value="BipA_III"/>
    <property type="match status" value="1"/>
</dbReference>
<dbReference type="InterPro" id="IPR035651">
    <property type="entry name" value="BipA_V"/>
</dbReference>
<evidence type="ECO:0000256" key="2">
    <source>
        <dbReference type="ARBA" id="ARBA00023134"/>
    </source>
</evidence>
<evidence type="ECO:0000259" key="4">
    <source>
        <dbReference type="PROSITE" id="PS51722"/>
    </source>
</evidence>
<dbReference type="InterPro" id="IPR035647">
    <property type="entry name" value="EFG_III/V"/>
</dbReference>
<dbReference type="Gene3D" id="3.30.70.240">
    <property type="match status" value="1"/>
</dbReference>
<dbReference type="InterPro" id="IPR004161">
    <property type="entry name" value="EFTu-like_2"/>
</dbReference>
<dbReference type="PANTHER" id="PTHR42908">
    <property type="entry name" value="TRANSLATION ELONGATION FACTOR-RELATED"/>
    <property type="match status" value="1"/>
</dbReference>
<dbReference type="Pfam" id="PF00679">
    <property type="entry name" value="EFG_C"/>
    <property type="match status" value="1"/>
</dbReference>
<sequence>MEIRNIVIIAHVDHGKTTMVDALLKQTHTFRDNQKEMSETLIMDSNELEREKGITILAKNTSIFYPPPRKASEGQVKTTKINIIDTPGHADFGGEVERTINMASGAVLLVDAAEGPLPQTKFVLKKAMQAGLKLILIINKIDKRDARPMEVLQEVENLFLELAEDDSSLEFITLFAVGRDGKAFYTLPQTYSSDMKGDFVPFFETVLREIPNSAVGEEKPLQMLISTLDYDSYVGRLCIGKVNQGTLKKNMNVALVDQNKIIGSYKVQKLYTTAGLNRQEVETVPSGDIGTIAGIPELTIGQTVCDPTFPESLPTIAVEEPTIKITIGPNTSPFAGREGKYSTSRQLRERLMKEIETNLGLRVQDDVQTSKFVVAGRGELHLAILIEAMRREGYEMEVSKPQVIYKTIEGEICEPYEEVTIEVDEEFFGLITEEMGKRKAAMMDMKKDGKKTRLVYKIATQNLLGIRNSLLTKTKGTAQFHSYFLGYEPKGTKMETIRNGALIAVKPGTSFNYSIGKIQERGTLFIPAGVEVYEGMVVGIANKSDDIEVNICKAKQLTNNRSSGEGVSATIISPTTLTLEQSLDFIAEDELLEVTPLNLRIRKKWLAISTRRVESRRVRDVENSS</sequence>